<comment type="caution">
    <text evidence="1">The sequence shown here is derived from an EMBL/GenBank/DDBJ whole genome shotgun (WGS) entry which is preliminary data.</text>
</comment>
<evidence type="ECO:0000313" key="1">
    <source>
        <dbReference type="EMBL" id="TEB21054.1"/>
    </source>
</evidence>
<dbReference type="AlphaFoldDB" id="A0A4Y7SHI4"/>
<evidence type="ECO:0000313" key="2">
    <source>
        <dbReference type="Proteomes" id="UP000298030"/>
    </source>
</evidence>
<accession>A0A4Y7SHI4</accession>
<reference evidence="1 2" key="1">
    <citation type="journal article" date="2019" name="Nat. Ecol. Evol.">
        <title>Megaphylogeny resolves global patterns of mushroom evolution.</title>
        <authorList>
            <person name="Varga T."/>
            <person name="Krizsan K."/>
            <person name="Foldi C."/>
            <person name="Dima B."/>
            <person name="Sanchez-Garcia M."/>
            <person name="Sanchez-Ramirez S."/>
            <person name="Szollosi G.J."/>
            <person name="Szarkandi J.G."/>
            <person name="Papp V."/>
            <person name="Albert L."/>
            <person name="Andreopoulos W."/>
            <person name="Angelini C."/>
            <person name="Antonin V."/>
            <person name="Barry K.W."/>
            <person name="Bougher N.L."/>
            <person name="Buchanan P."/>
            <person name="Buyck B."/>
            <person name="Bense V."/>
            <person name="Catcheside P."/>
            <person name="Chovatia M."/>
            <person name="Cooper J."/>
            <person name="Damon W."/>
            <person name="Desjardin D."/>
            <person name="Finy P."/>
            <person name="Geml J."/>
            <person name="Haridas S."/>
            <person name="Hughes K."/>
            <person name="Justo A."/>
            <person name="Karasinski D."/>
            <person name="Kautmanova I."/>
            <person name="Kiss B."/>
            <person name="Kocsube S."/>
            <person name="Kotiranta H."/>
            <person name="LaButti K.M."/>
            <person name="Lechner B.E."/>
            <person name="Liimatainen K."/>
            <person name="Lipzen A."/>
            <person name="Lukacs Z."/>
            <person name="Mihaltcheva S."/>
            <person name="Morgado L.N."/>
            <person name="Niskanen T."/>
            <person name="Noordeloos M.E."/>
            <person name="Ohm R.A."/>
            <person name="Ortiz-Santana B."/>
            <person name="Ovrebo C."/>
            <person name="Racz N."/>
            <person name="Riley R."/>
            <person name="Savchenko A."/>
            <person name="Shiryaev A."/>
            <person name="Soop K."/>
            <person name="Spirin V."/>
            <person name="Szebenyi C."/>
            <person name="Tomsovsky M."/>
            <person name="Tulloss R.E."/>
            <person name="Uehling J."/>
            <person name="Grigoriev I.V."/>
            <person name="Vagvolgyi C."/>
            <person name="Papp T."/>
            <person name="Martin F.M."/>
            <person name="Miettinen O."/>
            <person name="Hibbett D.S."/>
            <person name="Nagy L.G."/>
        </authorList>
    </citation>
    <scope>NUCLEOTIDE SEQUENCE [LARGE SCALE GENOMIC DNA]</scope>
    <source>
        <strain evidence="1 2">FP101781</strain>
    </source>
</reference>
<protein>
    <submittedName>
        <fullName evidence="1">Uncharacterized protein</fullName>
    </submittedName>
</protein>
<proteinExistence type="predicted"/>
<organism evidence="1 2">
    <name type="scientific">Coprinellus micaceus</name>
    <name type="common">Glistening ink-cap mushroom</name>
    <name type="synonym">Coprinus micaceus</name>
    <dbReference type="NCBI Taxonomy" id="71717"/>
    <lineage>
        <taxon>Eukaryota</taxon>
        <taxon>Fungi</taxon>
        <taxon>Dikarya</taxon>
        <taxon>Basidiomycota</taxon>
        <taxon>Agaricomycotina</taxon>
        <taxon>Agaricomycetes</taxon>
        <taxon>Agaricomycetidae</taxon>
        <taxon>Agaricales</taxon>
        <taxon>Agaricineae</taxon>
        <taxon>Psathyrellaceae</taxon>
        <taxon>Coprinellus</taxon>
    </lineage>
</organism>
<gene>
    <name evidence="1" type="ORF">FA13DRAFT_171200</name>
</gene>
<dbReference type="EMBL" id="QPFP01000124">
    <property type="protein sequence ID" value="TEB21054.1"/>
    <property type="molecule type" value="Genomic_DNA"/>
</dbReference>
<dbReference type="Proteomes" id="UP000298030">
    <property type="component" value="Unassembled WGS sequence"/>
</dbReference>
<sequence length="179" mass="19700">MLSEEVVTVTVGEGEARSTKTLSWVSGMRMRGRGRGRNGRGEAGDVGEVDEVGVPADVDDPMTREDGAAPTCPTRGLRYLVCRTGLSPKPTRMLLRLESVTRPSTRHTEVLSCHEYGGRGLKGRGHMEVANWKADSPIDFKPTRTPTPASNPRSAMIWNLELRSLFVFGWTSRLPLPPR</sequence>
<name>A0A4Y7SHI4_COPMI</name>
<keyword evidence="2" id="KW-1185">Reference proteome</keyword>